<keyword evidence="2" id="KW-1185">Reference proteome</keyword>
<dbReference type="KEGG" id="pdo:PSDT_0548"/>
<comment type="caution">
    <text evidence="1">The sequence shown here is derived from an EMBL/GenBank/DDBJ whole genome shotgun (WGS) entry which is preliminary data.</text>
</comment>
<accession>E6JZU5</accession>
<dbReference type="EMBL" id="AEON01000001">
    <property type="protein sequence ID" value="EFT84099.1"/>
    <property type="molecule type" value="Genomic_DNA"/>
</dbReference>
<evidence type="ECO:0000313" key="1">
    <source>
        <dbReference type="EMBL" id="EFT84099.1"/>
    </source>
</evidence>
<sequence length="60" mass="7420">MADRSYYQDKTSHVSFYLNKDLYRWLQIESARRGMNYSNFLTYCISEEKKRAERRRDTLD</sequence>
<proteinExistence type="predicted"/>
<dbReference type="AlphaFoldDB" id="E6JZU5"/>
<gene>
    <name evidence="1" type="ORF">HMPREF0620_1104</name>
</gene>
<name>E6JZU5_PARDN</name>
<organism evidence="1 2">
    <name type="scientific">Parascardovia denticolens DSM 10105 = JCM 12538</name>
    <dbReference type="NCBI Taxonomy" id="864564"/>
    <lineage>
        <taxon>Bacteria</taxon>
        <taxon>Bacillati</taxon>
        <taxon>Actinomycetota</taxon>
        <taxon>Actinomycetes</taxon>
        <taxon>Bifidobacteriales</taxon>
        <taxon>Bifidobacteriaceae</taxon>
        <taxon>Parascardovia</taxon>
    </lineage>
</organism>
<dbReference type="PATRIC" id="fig|864564.6.peg.606"/>
<dbReference type="HOGENOM" id="CLU_2937429_0_0_11"/>
<evidence type="ECO:0000313" key="2">
    <source>
        <dbReference type="Proteomes" id="UP000004946"/>
    </source>
</evidence>
<reference evidence="1 2" key="1">
    <citation type="submission" date="2010-12" db="EMBL/GenBank/DDBJ databases">
        <authorList>
            <person name="Muzny D."/>
            <person name="Qin X."/>
            <person name="Buhay C."/>
            <person name="Dugan-Rocha S."/>
            <person name="Ding Y."/>
            <person name="Chen G."/>
            <person name="Hawes A."/>
            <person name="Holder M."/>
            <person name="Jhangiani S."/>
            <person name="Johnson A."/>
            <person name="Khan Z."/>
            <person name="Li Z."/>
            <person name="Liu W."/>
            <person name="Liu X."/>
            <person name="Perez L."/>
            <person name="Shen H."/>
            <person name="Wang Q."/>
            <person name="Watt J."/>
            <person name="Xi L."/>
            <person name="Xin Y."/>
            <person name="Zhou J."/>
            <person name="Deng J."/>
            <person name="Jiang H."/>
            <person name="Liu Y."/>
            <person name="Qu J."/>
            <person name="Song X.-Z."/>
            <person name="Zhang L."/>
            <person name="Villasana D."/>
            <person name="Johnson A."/>
            <person name="Liu J."/>
            <person name="Liyanage D."/>
            <person name="Lorensuhewa L."/>
            <person name="Robinson T."/>
            <person name="Song A."/>
            <person name="Song B.-B."/>
            <person name="Dinh H."/>
            <person name="Thornton R."/>
            <person name="Coyle M."/>
            <person name="Francisco L."/>
            <person name="Jackson L."/>
            <person name="Javaid M."/>
            <person name="Korchina V."/>
            <person name="Kovar C."/>
            <person name="Mata R."/>
            <person name="Mathew T."/>
            <person name="Ngo R."/>
            <person name="Nguyen L."/>
            <person name="Nguyen N."/>
            <person name="Okwuonu G."/>
            <person name="Ongeri F."/>
            <person name="Pham C."/>
            <person name="Simmons D."/>
            <person name="Wilczek-Boney K."/>
            <person name="Hale W."/>
            <person name="Jakkamsetti A."/>
            <person name="Pham P."/>
            <person name="Ruth R."/>
            <person name="San Lucas F."/>
            <person name="Warren J."/>
            <person name="Zhang J."/>
            <person name="Zhao Z."/>
            <person name="Zhou C."/>
            <person name="Zhu D."/>
            <person name="Lee S."/>
            <person name="Bess C."/>
            <person name="Blankenburg K."/>
            <person name="Forbes L."/>
            <person name="Fu Q."/>
            <person name="Gubbala S."/>
            <person name="Hirani K."/>
            <person name="Jayaseelan J.C."/>
            <person name="Lara F."/>
            <person name="Munidasa M."/>
            <person name="Palculict T."/>
            <person name="Patil S."/>
            <person name="Pu L.-L."/>
            <person name="Saada N."/>
            <person name="Tang L."/>
            <person name="Weissenberger G."/>
            <person name="Zhu Y."/>
            <person name="Hemphill L."/>
            <person name="Shang Y."/>
            <person name="Youmans B."/>
            <person name="Ayvaz T."/>
            <person name="Ross M."/>
            <person name="Santibanez J."/>
            <person name="Aqrawi P."/>
            <person name="Gross S."/>
            <person name="Joshi V."/>
            <person name="Fowler G."/>
            <person name="Nazareth L."/>
            <person name="Reid J."/>
            <person name="Worley K."/>
            <person name="Petrosino J."/>
            <person name="Highlander S."/>
            <person name="Gibbs R."/>
        </authorList>
    </citation>
    <scope>NUCLEOTIDE SEQUENCE [LARGE SCALE GENOMIC DNA]</scope>
    <source>
        <strain evidence="1 2">DSM 10105</strain>
    </source>
</reference>
<dbReference type="Proteomes" id="UP000004946">
    <property type="component" value="Chromosome"/>
</dbReference>
<protein>
    <submittedName>
        <fullName evidence="1">Uncharacterized protein</fullName>
    </submittedName>
</protein>